<evidence type="ECO:0000313" key="3">
    <source>
        <dbReference type="EMBL" id="CAD0083621.1"/>
    </source>
</evidence>
<dbReference type="PROSITE" id="PS00455">
    <property type="entry name" value="AMP_BINDING"/>
    <property type="match status" value="1"/>
</dbReference>
<feature type="domain" description="AMP-dependent synthetase/ligase" evidence="1">
    <location>
        <begin position="47"/>
        <end position="401"/>
    </location>
</feature>
<evidence type="ECO:0000259" key="1">
    <source>
        <dbReference type="Pfam" id="PF00501"/>
    </source>
</evidence>
<protein>
    <recommendedName>
        <fullName evidence="5">Acetyl-CoA synthetase-like protein</fullName>
    </recommendedName>
</protein>
<dbReference type="Proteomes" id="UP000716446">
    <property type="component" value="Unassembled WGS sequence"/>
</dbReference>
<name>A0A9N8P5W5_9PEZI</name>
<dbReference type="PANTHER" id="PTHR24096:SF422">
    <property type="entry name" value="BCDNA.GH02901"/>
    <property type="match status" value="1"/>
</dbReference>
<evidence type="ECO:0000259" key="2">
    <source>
        <dbReference type="Pfam" id="PF13193"/>
    </source>
</evidence>
<dbReference type="Pfam" id="PF13193">
    <property type="entry name" value="AMP-binding_C"/>
    <property type="match status" value="1"/>
</dbReference>
<dbReference type="GO" id="GO:0016405">
    <property type="term" value="F:CoA-ligase activity"/>
    <property type="evidence" value="ECO:0007669"/>
    <property type="project" value="TreeGrafter"/>
</dbReference>
<evidence type="ECO:0008006" key="5">
    <source>
        <dbReference type="Google" id="ProtNLM"/>
    </source>
</evidence>
<dbReference type="AlphaFoldDB" id="A0A9N8P5W5"/>
<organism evidence="3 4">
    <name type="scientific">Aureobasidium vineae</name>
    <dbReference type="NCBI Taxonomy" id="2773715"/>
    <lineage>
        <taxon>Eukaryota</taxon>
        <taxon>Fungi</taxon>
        <taxon>Dikarya</taxon>
        <taxon>Ascomycota</taxon>
        <taxon>Pezizomycotina</taxon>
        <taxon>Dothideomycetes</taxon>
        <taxon>Dothideomycetidae</taxon>
        <taxon>Dothideales</taxon>
        <taxon>Saccotheciaceae</taxon>
        <taxon>Aureobasidium</taxon>
    </lineage>
</organism>
<dbReference type="EMBL" id="CAIJEN010000002">
    <property type="protein sequence ID" value="CAD0083621.1"/>
    <property type="molecule type" value="Genomic_DNA"/>
</dbReference>
<dbReference type="SUPFAM" id="SSF56801">
    <property type="entry name" value="Acetyl-CoA synthetase-like"/>
    <property type="match status" value="1"/>
</dbReference>
<keyword evidence="4" id="KW-1185">Reference proteome</keyword>
<dbReference type="InterPro" id="IPR000873">
    <property type="entry name" value="AMP-dep_synth/lig_dom"/>
</dbReference>
<reference evidence="3" key="1">
    <citation type="submission" date="2020-06" db="EMBL/GenBank/DDBJ databases">
        <authorList>
            <person name="Onetto C."/>
        </authorList>
    </citation>
    <scope>NUCLEOTIDE SEQUENCE</scope>
</reference>
<sequence length="563" mass="60992">MPFESPHPPIDIPSKESIWSFFFDSAYSPLSASTASTPLAGYTDASTGAFLSYSDVKAKATALSTALVCNHGFTPGDTVILFSQNSIWYPVAMFGVLRAGGVVSGASPAYGVEEMEYALRTSGAKFLMTHPESLSVAVKAAEAVGLGREKVFLIEGEKEGFCGLQELIEEVKGQEEVEAWRGVRAKGNGNVCAFLSFSSGTTGLPKAVMISHQNVIAQCLQMLVITPKDLDRVLAVLPLFHITGLVHILHLPILLNANVIMLPSFSMPTMLSTVVKYKIKELLLVPPLLIRLVRDPIVASYDLSHVTRFSSGAAPLSQEILDLLQKKFPNTGFKQGYGMTESCSCITGHPPSFYNYKYAHAVGQIMPSTSVKIIAEDGTEASFNQPGEILAKGPQITMGYLNNETATRDTYDDEGYLHTGDQGFISPKGLLTITDRIKEMIKVNGHAVAPAELEDLLLGHVAIEDVAVLGIPHPVSGEAPKAFIVLKPDTSATNSRQAIQKMGNELLEFVKGKKIRYKWLAEIEFVEVIPKSPSGKILRRVLKDRAKKGEIGIVVKEATKAKL</sequence>
<comment type="caution">
    <text evidence="3">The sequence shown here is derived from an EMBL/GenBank/DDBJ whole genome shotgun (WGS) entry which is preliminary data.</text>
</comment>
<accession>A0A9N8P5W5</accession>
<dbReference type="Gene3D" id="3.40.50.12780">
    <property type="entry name" value="N-terminal domain of ligase-like"/>
    <property type="match status" value="1"/>
</dbReference>
<gene>
    <name evidence="3" type="ORF">AWRI4619_LOCUS2188</name>
</gene>
<dbReference type="Pfam" id="PF00501">
    <property type="entry name" value="AMP-binding"/>
    <property type="match status" value="1"/>
</dbReference>
<dbReference type="InterPro" id="IPR020845">
    <property type="entry name" value="AMP-binding_CS"/>
</dbReference>
<evidence type="ECO:0000313" key="4">
    <source>
        <dbReference type="Proteomes" id="UP000716446"/>
    </source>
</evidence>
<dbReference type="InterPro" id="IPR045851">
    <property type="entry name" value="AMP-bd_C_sf"/>
</dbReference>
<proteinExistence type="predicted"/>
<dbReference type="Gene3D" id="3.30.300.30">
    <property type="match status" value="1"/>
</dbReference>
<dbReference type="InterPro" id="IPR025110">
    <property type="entry name" value="AMP-bd_C"/>
</dbReference>
<dbReference type="PANTHER" id="PTHR24096">
    <property type="entry name" value="LONG-CHAIN-FATTY-ACID--COA LIGASE"/>
    <property type="match status" value="1"/>
</dbReference>
<feature type="domain" description="AMP-binding enzyme C-terminal" evidence="2">
    <location>
        <begin position="452"/>
        <end position="536"/>
    </location>
</feature>
<dbReference type="InterPro" id="IPR042099">
    <property type="entry name" value="ANL_N_sf"/>
</dbReference>
<dbReference type="CDD" id="cd05911">
    <property type="entry name" value="Firefly_Luc_like"/>
    <property type="match status" value="1"/>
</dbReference>